<comment type="subcellular location">
    <subcellularLocation>
        <location evidence="1">Cell membrane</location>
        <topology evidence="1">Multi-pass membrane protein</topology>
    </subcellularLocation>
</comment>
<evidence type="ECO:0000256" key="3">
    <source>
        <dbReference type="ARBA" id="ARBA00022676"/>
    </source>
</evidence>
<evidence type="ECO:0000256" key="4">
    <source>
        <dbReference type="ARBA" id="ARBA00022679"/>
    </source>
</evidence>
<dbReference type="GO" id="GO:0016757">
    <property type="term" value="F:glycosyltransferase activity"/>
    <property type="evidence" value="ECO:0007669"/>
    <property type="project" value="UniProtKB-KW"/>
</dbReference>
<dbReference type="InterPro" id="IPR038731">
    <property type="entry name" value="RgtA/B/C-like"/>
</dbReference>
<dbReference type="PANTHER" id="PTHR33908">
    <property type="entry name" value="MANNOSYLTRANSFERASE YKCB-RELATED"/>
    <property type="match status" value="1"/>
</dbReference>
<keyword evidence="7 8" id="KW-0472">Membrane</keyword>
<evidence type="ECO:0000256" key="1">
    <source>
        <dbReference type="ARBA" id="ARBA00004651"/>
    </source>
</evidence>
<evidence type="ECO:0000313" key="11">
    <source>
        <dbReference type="Proteomes" id="UP001279681"/>
    </source>
</evidence>
<sequence>MKFKDDAYKERYKLFFIGYFALMIGVAFLRFPDIKNELKYFLITDQMIDSQNFIILKYFNELYPDKPPIYFWLLGLARAITSSSFYPMALIVANIIPGAITAILSFKIARLFWTEKMAYISTAIFVTLPFVFGTALVLRMDALMTTFITGSLYLFFSSYMKRNIISPNRYLYLYVWIALGILVKGGAAFIIPALTIVCYLYLNKDLSYLKTIKPLEGLGVIIIILGVWFLGILSFPEGKDYIDLLIGQETMGRVVKSKSHVRPFYYYLRQLPLTTLPIMPFFFMGVFSNLRNFKNRYKWKNVDKMAFSIFIPNLIFFSLISGKLDIYLLPLYFGVVIISLRAIEKKWSGKKEKIYKILLYINCGVFLICAAALPYYNKNYTLKDSIDILKENSETVYSYRFGDAQNISKEINKENIEELPLEDLNKVKEGELIITRDKYKKNIPSENFKEIYSNKEYAIFISENL</sequence>
<comment type="caution">
    <text evidence="10">The sequence shown here is derived from an EMBL/GenBank/DDBJ whole genome shotgun (WGS) entry which is preliminary data.</text>
</comment>
<keyword evidence="3 10" id="KW-0328">Glycosyltransferase</keyword>
<dbReference type="Proteomes" id="UP001279681">
    <property type="component" value="Unassembled WGS sequence"/>
</dbReference>
<dbReference type="PANTHER" id="PTHR33908:SF11">
    <property type="entry name" value="MEMBRANE PROTEIN"/>
    <property type="match status" value="1"/>
</dbReference>
<evidence type="ECO:0000313" key="10">
    <source>
        <dbReference type="EMBL" id="MDX8336862.1"/>
    </source>
</evidence>
<protein>
    <submittedName>
        <fullName evidence="10">Glycosyltransferase family 39 protein</fullName>
        <ecNumber evidence="10">2.4.-.-</ecNumber>
    </submittedName>
</protein>
<evidence type="ECO:0000256" key="7">
    <source>
        <dbReference type="ARBA" id="ARBA00023136"/>
    </source>
</evidence>
<feature type="transmembrane region" description="Helical" evidence="8">
    <location>
        <begin position="95"/>
        <end position="113"/>
    </location>
</feature>
<proteinExistence type="predicted"/>
<dbReference type="Pfam" id="PF13231">
    <property type="entry name" value="PMT_2"/>
    <property type="match status" value="1"/>
</dbReference>
<reference evidence="11" key="1">
    <citation type="submission" date="2023-07" db="EMBL/GenBank/DDBJ databases">
        <authorList>
            <person name="Colorado M.A."/>
            <person name="Villamil L.M."/>
            <person name="Melo J.F."/>
            <person name="Rodriguez J.A."/>
            <person name="Ruiz R.Y."/>
        </authorList>
    </citation>
    <scope>NUCLEOTIDE SEQUENCE [LARGE SCALE GENOMIC DNA]</scope>
    <source>
        <strain evidence="11">C33</strain>
    </source>
</reference>
<keyword evidence="5 8" id="KW-0812">Transmembrane</keyword>
<feature type="transmembrane region" description="Helical" evidence="8">
    <location>
        <begin position="172"/>
        <end position="202"/>
    </location>
</feature>
<evidence type="ECO:0000256" key="8">
    <source>
        <dbReference type="SAM" id="Phobius"/>
    </source>
</evidence>
<dbReference type="EC" id="2.4.-.-" evidence="10"/>
<feature type="transmembrane region" description="Helical" evidence="8">
    <location>
        <begin position="12"/>
        <end position="31"/>
    </location>
</feature>
<keyword evidence="4 10" id="KW-0808">Transferase</keyword>
<evidence type="ECO:0000256" key="5">
    <source>
        <dbReference type="ARBA" id="ARBA00022692"/>
    </source>
</evidence>
<gene>
    <name evidence="10" type="ORF">RFV38_10205</name>
</gene>
<keyword evidence="2" id="KW-1003">Cell membrane</keyword>
<feature type="transmembrane region" description="Helical" evidence="8">
    <location>
        <begin position="214"/>
        <end position="235"/>
    </location>
</feature>
<dbReference type="RefSeq" id="WP_320314240.1">
    <property type="nucleotide sequence ID" value="NZ_JAVIKH010000014.1"/>
</dbReference>
<evidence type="ECO:0000259" key="9">
    <source>
        <dbReference type="Pfam" id="PF13231"/>
    </source>
</evidence>
<feature type="domain" description="Glycosyltransferase RgtA/B/C/D-like" evidence="9">
    <location>
        <begin position="65"/>
        <end position="225"/>
    </location>
</feature>
<feature type="transmembrane region" description="Helical" evidence="8">
    <location>
        <begin position="119"/>
        <end position="138"/>
    </location>
</feature>
<dbReference type="EMBL" id="JAVIKH010000014">
    <property type="protein sequence ID" value="MDX8336862.1"/>
    <property type="molecule type" value="Genomic_DNA"/>
</dbReference>
<keyword evidence="11" id="KW-1185">Reference proteome</keyword>
<name>A0ABU4WCV6_9FUSO</name>
<accession>A0ABU4WCV6</accession>
<feature type="transmembrane region" description="Helical" evidence="8">
    <location>
        <begin position="355"/>
        <end position="376"/>
    </location>
</feature>
<evidence type="ECO:0000256" key="2">
    <source>
        <dbReference type="ARBA" id="ARBA00022475"/>
    </source>
</evidence>
<keyword evidence="6 8" id="KW-1133">Transmembrane helix</keyword>
<dbReference type="InterPro" id="IPR050297">
    <property type="entry name" value="LipidA_mod_glycosyltrf_83"/>
</dbReference>
<feature type="transmembrane region" description="Helical" evidence="8">
    <location>
        <begin position="271"/>
        <end position="290"/>
    </location>
</feature>
<organism evidence="10 11">
    <name type="scientific">Candidatus Cetobacterium colombiensis</name>
    <dbReference type="NCBI Taxonomy" id="3073100"/>
    <lineage>
        <taxon>Bacteria</taxon>
        <taxon>Fusobacteriati</taxon>
        <taxon>Fusobacteriota</taxon>
        <taxon>Fusobacteriia</taxon>
        <taxon>Fusobacteriales</taxon>
        <taxon>Fusobacteriaceae</taxon>
        <taxon>Cetobacterium</taxon>
    </lineage>
</organism>
<evidence type="ECO:0000256" key="6">
    <source>
        <dbReference type="ARBA" id="ARBA00022989"/>
    </source>
</evidence>
<feature type="transmembrane region" description="Helical" evidence="8">
    <location>
        <begin position="143"/>
        <end position="160"/>
    </location>
</feature>